<dbReference type="AlphaFoldDB" id="A0AAJ2BAI8"/>
<feature type="compositionally biased region" description="Basic and acidic residues" evidence="1">
    <location>
        <begin position="204"/>
        <end position="219"/>
    </location>
</feature>
<sequence length="227" mass="26306">MNIAAVSSDYVARSRRRESVASAYCSYYYWHCLQPWNRHGQLLRFSIGTNHVQNRKKNRKSGPHRRKMISRPVAATTTISTATSYEQWTRLADARGISLTSKAALKRRWEADPEHELFPRRYRDWGYRPTLRELMYDLTAPYWQADAFAAIKLMSPAETHQYLDEAYATDLGDLLMCRAGSSGEITKNFQSAAVGWEIRKRREAEEAKRERELSRKNDGDQGIPEPN</sequence>
<evidence type="ECO:0000256" key="1">
    <source>
        <dbReference type="SAM" id="MobiDB-lite"/>
    </source>
</evidence>
<reference evidence="2" key="1">
    <citation type="submission" date="2023-08" db="EMBL/GenBank/DDBJ databases">
        <title>Functional and genomic diversity of the sorghum phyllosphere microbiome.</title>
        <authorList>
            <person name="Shade A."/>
        </authorList>
    </citation>
    <scope>NUCLEOTIDE SEQUENCE</scope>
    <source>
        <strain evidence="2">SORGH_AS_0974</strain>
    </source>
</reference>
<comment type="caution">
    <text evidence="2">The sequence shown here is derived from an EMBL/GenBank/DDBJ whole genome shotgun (WGS) entry which is preliminary data.</text>
</comment>
<dbReference type="EMBL" id="JAVIZC010000001">
    <property type="protein sequence ID" value="MDR6100997.1"/>
    <property type="molecule type" value="Genomic_DNA"/>
</dbReference>
<dbReference type="Proteomes" id="UP001255601">
    <property type="component" value="Unassembled WGS sequence"/>
</dbReference>
<organism evidence="2 3">
    <name type="scientific">Agrobacterium larrymoorei</name>
    <dbReference type="NCBI Taxonomy" id="160699"/>
    <lineage>
        <taxon>Bacteria</taxon>
        <taxon>Pseudomonadati</taxon>
        <taxon>Pseudomonadota</taxon>
        <taxon>Alphaproteobacteria</taxon>
        <taxon>Hyphomicrobiales</taxon>
        <taxon>Rhizobiaceae</taxon>
        <taxon>Rhizobium/Agrobacterium group</taxon>
        <taxon>Agrobacterium</taxon>
    </lineage>
</organism>
<protein>
    <submittedName>
        <fullName evidence="2">Uncharacterized protein</fullName>
    </submittedName>
</protein>
<accession>A0AAJ2BAI8</accession>
<proteinExistence type="predicted"/>
<evidence type="ECO:0000313" key="3">
    <source>
        <dbReference type="Proteomes" id="UP001255601"/>
    </source>
</evidence>
<feature type="region of interest" description="Disordered" evidence="1">
    <location>
        <begin position="204"/>
        <end position="227"/>
    </location>
</feature>
<evidence type="ECO:0000313" key="2">
    <source>
        <dbReference type="EMBL" id="MDR6100997.1"/>
    </source>
</evidence>
<gene>
    <name evidence="2" type="ORF">QE369_001175</name>
</gene>
<name>A0AAJ2BAI8_9HYPH</name>